<gene>
    <name evidence="1" type="ORF">E5K02_25325</name>
</gene>
<keyword evidence="2" id="KW-1185">Reference proteome</keyword>
<proteinExistence type="predicted"/>
<dbReference type="EMBL" id="SRMB01000009">
    <property type="protein sequence ID" value="TGE20925.1"/>
    <property type="molecule type" value="Genomic_DNA"/>
</dbReference>
<sequence>MYKNYPDLHLLDETDQLLLGHIFEDAVLIQKRNGAHLLEDDFYGDPSGGLISPTNEWAVVVGEHVTIWHHRAGVSRIEHEALRWVYALRLNEQATHVELLVDPRGTQAAIWCLNPADGSYVKVRDFPQYRDREYTEEIVW</sequence>
<dbReference type="AlphaFoldDB" id="A0A4Z0PTW7"/>
<name>A0A4Z0PTW7_9BACT</name>
<evidence type="ECO:0000313" key="2">
    <source>
        <dbReference type="Proteomes" id="UP000298471"/>
    </source>
</evidence>
<reference evidence="1 2" key="1">
    <citation type="submission" date="2019-04" db="EMBL/GenBank/DDBJ databases">
        <authorList>
            <person name="Feng G."/>
            <person name="Zhang J."/>
            <person name="Zhu H."/>
        </authorList>
    </citation>
    <scope>NUCLEOTIDE SEQUENCE [LARGE SCALE GENOMIC DNA]</scope>
    <source>
        <strain evidence="1 2">9PBR-1</strain>
    </source>
</reference>
<evidence type="ECO:0000313" key="1">
    <source>
        <dbReference type="EMBL" id="TGE20925.1"/>
    </source>
</evidence>
<protein>
    <submittedName>
        <fullName evidence="1">Uncharacterized protein</fullName>
    </submittedName>
</protein>
<comment type="caution">
    <text evidence="1">The sequence shown here is derived from an EMBL/GenBank/DDBJ whole genome shotgun (WGS) entry which is preliminary data.</text>
</comment>
<dbReference type="OrthoDB" id="1119276at2"/>
<organism evidence="1 2">
    <name type="scientific">Hymenobacter metallicola</name>
    <dbReference type="NCBI Taxonomy" id="2563114"/>
    <lineage>
        <taxon>Bacteria</taxon>
        <taxon>Pseudomonadati</taxon>
        <taxon>Bacteroidota</taxon>
        <taxon>Cytophagia</taxon>
        <taxon>Cytophagales</taxon>
        <taxon>Hymenobacteraceae</taxon>
        <taxon>Hymenobacter</taxon>
    </lineage>
</organism>
<dbReference type="RefSeq" id="WP_135399332.1">
    <property type="nucleotide sequence ID" value="NZ_SRMB01000009.1"/>
</dbReference>
<accession>A0A4Z0PTW7</accession>
<dbReference type="Proteomes" id="UP000298471">
    <property type="component" value="Unassembled WGS sequence"/>
</dbReference>